<dbReference type="EMBL" id="PKIZ01000002">
    <property type="protein sequence ID" value="PKZ42654.1"/>
    <property type="molecule type" value="Genomic_DNA"/>
</dbReference>
<organism evidence="2 3">
    <name type="scientific">Kytococcus schroeteri</name>
    <dbReference type="NCBI Taxonomy" id="138300"/>
    <lineage>
        <taxon>Bacteria</taxon>
        <taxon>Bacillati</taxon>
        <taxon>Actinomycetota</taxon>
        <taxon>Actinomycetes</taxon>
        <taxon>Micrococcales</taxon>
        <taxon>Kytococcaceae</taxon>
        <taxon>Kytococcus</taxon>
    </lineage>
</organism>
<feature type="transmembrane region" description="Helical" evidence="1">
    <location>
        <begin position="44"/>
        <end position="65"/>
    </location>
</feature>
<keyword evidence="1" id="KW-0472">Membrane</keyword>
<evidence type="ECO:0000313" key="3">
    <source>
        <dbReference type="Proteomes" id="UP000234206"/>
    </source>
</evidence>
<accession>A0A2I1PDH1</accession>
<reference evidence="2 3" key="1">
    <citation type="submission" date="2017-12" db="EMBL/GenBank/DDBJ databases">
        <title>Phylogenetic diversity of female urinary microbiome.</title>
        <authorList>
            <person name="Thomas-White K."/>
            <person name="Wolfe A.J."/>
        </authorList>
    </citation>
    <scope>NUCLEOTIDE SEQUENCE [LARGE SCALE GENOMIC DNA]</scope>
    <source>
        <strain evidence="2 3">UMB1298</strain>
    </source>
</reference>
<dbReference type="RefSeq" id="WP_070704616.1">
    <property type="nucleotide sequence ID" value="NZ_JBHLVH010000016.1"/>
</dbReference>
<name>A0A2I1PDH1_9MICO</name>
<keyword evidence="3" id="KW-1185">Reference proteome</keyword>
<proteinExistence type="predicted"/>
<dbReference type="AlphaFoldDB" id="A0A2I1PDH1"/>
<feature type="transmembrane region" description="Helical" evidence="1">
    <location>
        <begin position="77"/>
        <end position="98"/>
    </location>
</feature>
<feature type="transmembrane region" description="Helical" evidence="1">
    <location>
        <begin position="18"/>
        <end position="37"/>
    </location>
</feature>
<keyword evidence="1" id="KW-0812">Transmembrane</keyword>
<keyword evidence="1" id="KW-1133">Transmembrane helix</keyword>
<protein>
    <submittedName>
        <fullName evidence="2">Uncharacterized protein</fullName>
    </submittedName>
</protein>
<evidence type="ECO:0000256" key="1">
    <source>
        <dbReference type="SAM" id="Phobius"/>
    </source>
</evidence>
<evidence type="ECO:0000313" key="2">
    <source>
        <dbReference type="EMBL" id="PKZ42654.1"/>
    </source>
</evidence>
<dbReference type="Proteomes" id="UP000234206">
    <property type="component" value="Unassembled WGS sequence"/>
</dbReference>
<gene>
    <name evidence="2" type="ORF">CYJ76_01980</name>
</gene>
<sequence length="104" mass="10874">MSHTDGPYDPDAPERGDALKLALIGLVFAGIAMAVGPDTPAGRWLVISSSLLFAAAGVAMVVTSFMEGQPMGRRQPLALPVGLLTAGFFGIGGVLLLVRQLRRR</sequence>
<comment type="caution">
    <text evidence="2">The sequence shown here is derived from an EMBL/GenBank/DDBJ whole genome shotgun (WGS) entry which is preliminary data.</text>
</comment>